<organism evidence="1 2">
    <name type="scientific">Manihot esculenta</name>
    <name type="common">Cassava</name>
    <name type="synonym">Jatropha manihot</name>
    <dbReference type="NCBI Taxonomy" id="3983"/>
    <lineage>
        <taxon>Eukaryota</taxon>
        <taxon>Viridiplantae</taxon>
        <taxon>Streptophyta</taxon>
        <taxon>Embryophyta</taxon>
        <taxon>Tracheophyta</taxon>
        <taxon>Spermatophyta</taxon>
        <taxon>Magnoliopsida</taxon>
        <taxon>eudicotyledons</taxon>
        <taxon>Gunneridae</taxon>
        <taxon>Pentapetalae</taxon>
        <taxon>rosids</taxon>
        <taxon>fabids</taxon>
        <taxon>Malpighiales</taxon>
        <taxon>Euphorbiaceae</taxon>
        <taxon>Crotonoideae</taxon>
        <taxon>Manihoteae</taxon>
        <taxon>Manihot</taxon>
    </lineage>
</organism>
<comment type="caution">
    <text evidence="1">The sequence shown here is derived from an EMBL/GenBank/DDBJ whole genome shotgun (WGS) entry which is preliminary data.</text>
</comment>
<accession>A0ACB7GQ56</accession>
<evidence type="ECO:0000313" key="1">
    <source>
        <dbReference type="EMBL" id="KAG8640826.1"/>
    </source>
</evidence>
<evidence type="ECO:0000313" key="2">
    <source>
        <dbReference type="Proteomes" id="UP000091857"/>
    </source>
</evidence>
<proteinExistence type="predicted"/>
<sequence length="91" mass="10027">MEELLGRCFPFGESSSCEAKRSLLDLSAVSAPSGLGGSSILSVWTSGLVWLEFNGKRWRSMKYALSGCWCLLTGGFRWMHDDFSVSLLESP</sequence>
<name>A0ACB7GQ56_MANES</name>
<dbReference type="Proteomes" id="UP000091857">
    <property type="component" value="Chromosome 13"/>
</dbReference>
<keyword evidence="2" id="KW-1185">Reference proteome</keyword>
<gene>
    <name evidence="1" type="ORF">MANES_13G080480v8</name>
</gene>
<reference evidence="2" key="1">
    <citation type="journal article" date="2016" name="Nat. Biotechnol.">
        <title>Sequencing wild and cultivated cassava and related species reveals extensive interspecific hybridization and genetic diversity.</title>
        <authorList>
            <person name="Bredeson J.V."/>
            <person name="Lyons J.B."/>
            <person name="Prochnik S.E."/>
            <person name="Wu G.A."/>
            <person name="Ha C.M."/>
            <person name="Edsinger-Gonzales E."/>
            <person name="Grimwood J."/>
            <person name="Schmutz J."/>
            <person name="Rabbi I.Y."/>
            <person name="Egesi C."/>
            <person name="Nauluvula P."/>
            <person name="Lebot V."/>
            <person name="Ndunguru J."/>
            <person name="Mkamilo G."/>
            <person name="Bart R.S."/>
            <person name="Setter T.L."/>
            <person name="Gleadow R.M."/>
            <person name="Kulakow P."/>
            <person name="Ferguson M.E."/>
            <person name="Rounsley S."/>
            <person name="Rokhsar D.S."/>
        </authorList>
    </citation>
    <scope>NUCLEOTIDE SEQUENCE [LARGE SCALE GENOMIC DNA]</scope>
    <source>
        <strain evidence="2">cv. AM560-2</strain>
    </source>
</reference>
<dbReference type="EMBL" id="CM004399">
    <property type="protein sequence ID" value="KAG8640826.1"/>
    <property type="molecule type" value="Genomic_DNA"/>
</dbReference>
<protein>
    <submittedName>
        <fullName evidence="1">Uncharacterized protein</fullName>
    </submittedName>
</protein>